<dbReference type="Proteomes" id="UP001194580">
    <property type="component" value="Unassembled WGS sequence"/>
</dbReference>
<name>A0AAD4D562_9FUNG</name>
<gene>
    <name evidence="2" type="ORF">BGZ95_002690</name>
</gene>
<comment type="caution">
    <text evidence="2">The sequence shown here is derived from an EMBL/GenBank/DDBJ whole genome shotgun (WGS) entry which is preliminary data.</text>
</comment>
<reference evidence="2" key="1">
    <citation type="journal article" date="2020" name="Fungal Divers.">
        <title>Resolving the Mortierellaceae phylogeny through synthesis of multi-gene phylogenetics and phylogenomics.</title>
        <authorList>
            <person name="Vandepol N."/>
            <person name="Liber J."/>
            <person name="Desiro A."/>
            <person name="Na H."/>
            <person name="Kennedy M."/>
            <person name="Barry K."/>
            <person name="Grigoriev I.V."/>
            <person name="Miller A.N."/>
            <person name="O'Donnell K."/>
            <person name="Stajich J.E."/>
            <person name="Bonito G."/>
        </authorList>
    </citation>
    <scope>NUCLEOTIDE SEQUENCE</scope>
    <source>
        <strain evidence="2">NRRL 28262</strain>
    </source>
</reference>
<accession>A0AAD4D562</accession>
<organism evidence="2 3">
    <name type="scientific">Linnemannia exigua</name>
    <dbReference type="NCBI Taxonomy" id="604196"/>
    <lineage>
        <taxon>Eukaryota</taxon>
        <taxon>Fungi</taxon>
        <taxon>Fungi incertae sedis</taxon>
        <taxon>Mucoromycota</taxon>
        <taxon>Mortierellomycotina</taxon>
        <taxon>Mortierellomycetes</taxon>
        <taxon>Mortierellales</taxon>
        <taxon>Mortierellaceae</taxon>
        <taxon>Linnemannia</taxon>
    </lineage>
</organism>
<evidence type="ECO:0000313" key="3">
    <source>
        <dbReference type="Proteomes" id="UP001194580"/>
    </source>
</evidence>
<feature type="signal peptide" evidence="1">
    <location>
        <begin position="1"/>
        <end position="19"/>
    </location>
</feature>
<keyword evidence="1" id="KW-0732">Signal</keyword>
<proteinExistence type="predicted"/>
<protein>
    <submittedName>
        <fullName evidence="2">Uncharacterized protein</fullName>
    </submittedName>
</protein>
<dbReference type="EMBL" id="JAAAIL010001582">
    <property type="protein sequence ID" value="KAG0267952.1"/>
    <property type="molecule type" value="Genomic_DNA"/>
</dbReference>
<evidence type="ECO:0000256" key="1">
    <source>
        <dbReference type="SAM" id="SignalP"/>
    </source>
</evidence>
<feature type="chain" id="PRO_5042019830" evidence="1">
    <location>
        <begin position="20"/>
        <end position="412"/>
    </location>
</feature>
<sequence length="412" mass="45221">MKVTVLLSLLPTLSVVTTGYTVPIASPVLGLRTYLSRPSTSQEGVVSPPTNGSARLASASLVRYDHVAADALIAKYNNISNGSRSSFPSNAIDGVALFNNARPFCVALSLEWPSRVRIFKDKPICDEDGWRTLFIFTAHTQKDVHHAPYPVCIATSTNTNPAGSMLFVGQESCTESEWTTDFVFYMSGKINADPMASLTHESTAFWRASEPERMMFYPYYEGTTFGWKNPAHIMYRSRWRLATGKEMTLLEGVINNHLDIRTRIEMADTPGAITHRCVQNLIQVFDLNVIHAKSPRSLIGMDNADFVQNANRDECSSLVQSSEILLGQVSKDGITSVQVIIDNKVYAAVSLRENTKTPDHYVRLALQESLRTGKPLPLAVDPDSPDNIVAIVGGVLATFGGKTAFTESIPNA</sequence>
<evidence type="ECO:0000313" key="2">
    <source>
        <dbReference type="EMBL" id="KAG0267952.1"/>
    </source>
</evidence>
<keyword evidence="3" id="KW-1185">Reference proteome</keyword>
<dbReference type="AlphaFoldDB" id="A0AAD4D562"/>